<dbReference type="EMBL" id="SLZQ01000003">
    <property type="protein sequence ID" value="TCS37725.1"/>
    <property type="molecule type" value="Genomic_DNA"/>
</dbReference>
<proteinExistence type="predicted"/>
<gene>
    <name evidence="2" type="ORF">EDC30_10317</name>
</gene>
<evidence type="ECO:0000313" key="2">
    <source>
        <dbReference type="EMBL" id="TCS37725.1"/>
    </source>
</evidence>
<keyword evidence="3" id="KW-1185">Reference proteome</keyword>
<keyword evidence="2" id="KW-0969">Cilium</keyword>
<keyword evidence="2" id="KW-0966">Cell projection</keyword>
<evidence type="ECO:0000256" key="1">
    <source>
        <dbReference type="SAM" id="Coils"/>
    </source>
</evidence>
<keyword evidence="2" id="KW-0282">Flagellum</keyword>
<evidence type="ECO:0000313" key="3">
    <source>
        <dbReference type="Proteomes" id="UP000295382"/>
    </source>
</evidence>
<dbReference type="RefSeq" id="WP_132257809.1">
    <property type="nucleotide sequence ID" value="NZ_SLZQ01000003.1"/>
</dbReference>
<dbReference type="Proteomes" id="UP000295382">
    <property type="component" value="Unassembled WGS sequence"/>
</dbReference>
<comment type="caution">
    <text evidence="2">The sequence shown here is derived from an EMBL/GenBank/DDBJ whole genome shotgun (WGS) entry which is preliminary data.</text>
</comment>
<name>A0A4R3HZM4_PAULE</name>
<dbReference type="InterPro" id="IPR053716">
    <property type="entry name" value="Flag_assembly_chemotaxis_eff"/>
</dbReference>
<organism evidence="2 3">
    <name type="scientific">Paucimonas lemoignei</name>
    <name type="common">Pseudomonas lemoignei</name>
    <dbReference type="NCBI Taxonomy" id="29443"/>
    <lineage>
        <taxon>Bacteria</taxon>
        <taxon>Pseudomonadati</taxon>
        <taxon>Pseudomonadota</taxon>
        <taxon>Betaproteobacteria</taxon>
        <taxon>Burkholderiales</taxon>
        <taxon>Burkholderiaceae</taxon>
        <taxon>Paucimonas</taxon>
    </lineage>
</organism>
<sequence length="148" mass="17353">MKNFRYPLDRLKQVRELELATAVDELRQVAATVQRVQNDLQSKQTAIQKAQTVLVETESKSGTVRPDLRKMTALYVQTVQAERDKIEAVLHELEQQQKEAHDRLIEKKQSVKMLEKHEDRLKSSFRLAMQGIQQKEDDELWLVRQKNS</sequence>
<keyword evidence="1" id="KW-0175">Coiled coil</keyword>
<reference evidence="2 3" key="1">
    <citation type="submission" date="2019-03" db="EMBL/GenBank/DDBJ databases">
        <title>Genomic Encyclopedia of Type Strains, Phase IV (KMG-IV): sequencing the most valuable type-strain genomes for metagenomic binning, comparative biology and taxonomic classification.</title>
        <authorList>
            <person name="Goeker M."/>
        </authorList>
    </citation>
    <scope>NUCLEOTIDE SEQUENCE [LARGE SCALE GENOMIC DNA]</scope>
    <source>
        <strain evidence="2 3">DSM 7445</strain>
    </source>
</reference>
<dbReference type="Gene3D" id="1.10.287.1700">
    <property type="match status" value="1"/>
</dbReference>
<feature type="coiled-coil region" evidence="1">
    <location>
        <begin position="33"/>
        <end position="110"/>
    </location>
</feature>
<protein>
    <submittedName>
        <fullName evidence="2">Flagellar export protein FliJ</fullName>
    </submittedName>
</protein>
<accession>A0A4R3HZM4</accession>
<dbReference type="AlphaFoldDB" id="A0A4R3HZM4"/>